<keyword evidence="1" id="KW-0472">Membrane</keyword>
<dbReference type="Proteomes" id="UP000620124">
    <property type="component" value="Unassembled WGS sequence"/>
</dbReference>
<dbReference type="OrthoDB" id="262547at2759"/>
<proteinExistence type="predicted"/>
<keyword evidence="1" id="KW-0812">Transmembrane</keyword>
<dbReference type="AlphaFoldDB" id="A0A8H6YQA3"/>
<organism evidence="2 3">
    <name type="scientific">Mycena venus</name>
    <dbReference type="NCBI Taxonomy" id="2733690"/>
    <lineage>
        <taxon>Eukaryota</taxon>
        <taxon>Fungi</taxon>
        <taxon>Dikarya</taxon>
        <taxon>Basidiomycota</taxon>
        <taxon>Agaricomycotina</taxon>
        <taxon>Agaricomycetes</taxon>
        <taxon>Agaricomycetidae</taxon>
        <taxon>Agaricales</taxon>
        <taxon>Marasmiineae</taxon>
        <taxon>Mycenaceae</taxon>
        <taxon>Mycena</taxon>
    </lineage>
</organism>
<evidence type="ECO:0000313" key="3">
    <source>
        <dbReference type="Proteomes" id="UP000620124"/>
    </source>
</evidence>
<reference evidence="2" key="1">
    <citation type="submission" date="2020-05" db="EMBL/GenBank/DDBJ databases">
        <title>Mycena genomes resolve the evolution of fungal bioluminescence.</title>
        <authorList>
            <person name="Tsai I.J."/>
        </authorList>
    </citation>
    <scope>NUCLEOTIDE SEQUENCE</scope>
    <source>
        <strain evidence="2">CCC161011</strain>
    </source>
</reference>
<feature type="transmembrane region" description="Helical" evidence="1">
    <location>
        <begin position="39"/>
        <end position="59"/>
    </location>
</feature>
<dbReference type="PANTHER" id="PTHR34144:SF7">
    <property type="entry name" value="EXPORT PROTEIN (CAP59), PUTATIVE (AFU_ORTHOLOGUE AFUA_7G05020)-RELATED"/>
    <property type="match status" value="1"/>
</dbReference>
<keyword evidence="1" id="KW-1133">Transmembrane helix</keyword>
<feature type="transmembrane region" description="Helical" evidence="1">
    <location>
        <begin position="176"/>
        <end position="196"/>
    </location>
</feature>
<accession>A0A8H6YQA3</accession>
<name>A0A8H6YQA3_9AGAR</name>
<protein>
    <recommendedName>
        <fullName evidence="4">Glycosyltransferase family 69 protein</fullName>
    </recommendedName>
</protein>
<dbReference type="Pfam" id="PF11735">
    <property type="entry name" value="CAP59_mtransfer"/>
    <property type="match status" value="1"/>
</dbReference>
<gene>
    <name evidence="2" type="ORF">MVEN_00672300</name>
</gene>
<feature type="transmembrane region" description="Helical" evidence="1">
    <location>
        <begin position="111"/>
        <end position="132"/>
    </location>
</feature>
<sequence>MRGQALAVLHRLADLTHHARLALYPLVSRLHRLTLPRPFALLFFSLLLALLLTSLRLLWQFAHPIVSLVVLRKIWKATYAFYNTTIPVSWAPAFPYGRTAWVVSLVSVPMWGAWMAVLMVVHLLVVLCWNWARSRLGGRSRRYEPLSVDFEDLSPSSSHRRKSHSSPSPLDNVSTASYLLVWGCYLSLALFGVYMLKTYELPADHRFKPVVEQAIREPRVHGYGKGEKVFIAAMFYNNGAVLPYWINEVTKLIYYLGPRNVYISIVESNSWDNSADLLSAWDTGILAELEREGGLAKNIRVRDQSIKKPASPDTAPPRIEFLAAVRNLVMEPLVSGEARGYTKVLFSNDIFIEAESIVELLETKEGEYDMVCGLDLAYWGLYDQWVIRDRLGRFASTLWPYLLEDTGMRAVMRDEPAEVFSCWNGIVAIKADPFLPPTLRSGQLSTAPLERPLVPTHPAYNITKANPLISPAEMPAVKFRMNMDGECFSSESFLLPYDLRRQFGMERIYVNPKVINGYSWEWYVWFKYITRHWAVKWYIEKIENGNGVHLAKMILGDPARVTVWDGGECHPW</sequence>
<dbReference type="EMBL" id="JACAZI010000004">
    <property type="protein sequence ID" value="KAF7363197.1"/>
    <property type="molecule type" value="Genomic_DNA"/>
</dbReference>
<comment type="caution">
    <text evidence="2">The sequence shown here is derived from an EMBL/GenBank/DDBJ whole genome shotgun (WGS) entry which is preliminary data.</text>
</comment>
<keyword evidence="3" id="KW-1185">Reference proteome</keyword>
<dbReference type="PANTHER" id="PTHR34144">
    <property type="entry name" value="CHROMOSOME 8, WHOLE GENOME SHOTGUN SEQUENCE"/>
    <property type="match status" value="1"/>
</dbReference>
<dbReference type="InterPro" id="IPR021047">
    <property type="entry name" value="Mannosyltransferase_CMT1"/>
</dbReference>
<evidence type="ECO:0000256" key="1">
    <source>
        <dbReference type="SAM" id="Phobius"/>
    </source>
</evidence>
<evidence type="ECO:0008006" key="4">
    <source>
        <dbReference type="Google" id="ProtNLM"/>
    </source>
</evidence>
<evidence type="ECO:0000313" key="2">
    <source>
        <dbReference type="EMBL" id="KAF7363197.1"/>
    </source>
</evidence>